<dbReference type="EC" id="5.1.1.8" evidence="4"/>
<dbReference type="SUPFAM" id="SSF54506">
    <property type="entry name" value="Diaminopimelate epimerase-like"/>
    <property type="match status" value="1"/>
</dbReference>
<dbReference type="Gene3D" id="3.10.310.10">
    <property type="entry name" value="Diaminopimelate Epimerase, Chain A, domain 1"/>
    <property type="match status" value="2"/>
</dbReference>
<keyword evidence="6" id="KW-1185">Reference proteome</keyword>
<comment type="caution">
    <text evidence="5">The sequence shown here is derived from an EMBL/GenBank/DDBJ whole genome shotgun (WGS) entry which is preliminary data.</text>
</comment>
<evidence type="ECO:0000256" key="3">
    <source>
        <dbReference type="ARBA" id="ARBA00035826"/>
    </source>
</evidence>
<dbReference type="EMBL" id="SMSI01000001">
    <property type="protein sequence ID" value="TDH38050.1"/>
    <property type="molecule type" value="Genomic_DNA"/>
</dbReference>
<keyword evidence="2" id="KW-0413">Isomerase</keyword>
<dbReference type="PANTHER" id="PTHR33442">
    <property type="entry name" value="TRANS-3-HYDROXY-L-PROLINE DEHYDRATASE"/>
    <property type="match status" value="1"/>
</dbReference>
<dbReference type="RefSeq" id="WP_133282886.1">
    <property type="nucleotide sequence ID" value="NZ_SMSI01000001.1"/>
</dbReference>
<evidence type="ECO:0000256" key="4">
    <source>
        <dbReference type="ARBA" id="ARBA00039135"/>
    </source>
</evidence>
<accession>A0A4R5PM47</accession>
<dbReference type="AlphaFoldDB" id="A0A4R5PM47"/>
<dbReference type="InterPro" id="IPR008794">
    <property type="entry name" value="Pro_racemase_fam"/>
</dbReference>
<dbReference type="Proteomes" id="UP000295131">
    <property type="component" value="Unassembled WGS sequence"/>
</dbReference>
<comment type="similarity">
    <text evidence="1">Belongs to the proline racemase family.</text>
</comment>
<name>A0A4R5PM47_9HYPH</name>
<reference evidence="5 6" key="1">
    <citation type="journal article" date="2013" name="Int. J. Syst. Evol. Microbiol.">
        <title>Hoeflea suaedae sp. nov., an endophytic bacterium isolated from the root of the halophyte Suaeda maritima.</title>
        <authorList>
            <person name="Chung E.J."/>
            <person name="Park J.A."/>
            <person name="Pramanik P."/>
            <person name="Bibi F."/>
            <person name="Jeon C.O."/>
            <person name="Chung Y.R."/>
        </authorList>
    </citation>
    <scope>NUCLEOTIDE SEQUENCE [LARGE SCALE GENOMIC DNA]</scope>
    <source>
        <strain evidence="5 6">YC6898</strain>
    </source>
</reference>
<dbReference type="GO" id="GO:0047580">
    <property type="term" value="F:4-hydroxyproline epimerase activity"/>
    <property type="evidence" value="ECO:0007669"/>
    <property type="project" value="UniProtKB-EC"/>
</dbReference>
<dbReference type="PIRSF" id="PIRSF029792">
    <property type="entry name" value="Pro_racemase"/>
    <property type="match status" value="1"/>
</dbReference>
<comment type="catalytic activity">
    <reaction evidence="3">
        <text>trans-4-hydroxy-L-proline = cis-4-hydroxy-D-proline</text>
        <dbReference type="Rhea" id="RHEA:21152"/>
        <dbReference type="ChEBI" id="CHEBI:57690"/>
        <dbReference type="ChEBI" id="CHEBI:58375"/>
        <dbReference type="EC" id="5.1.1.8"/>
    </reaction>
</comment>
<dbReference type="SFLD" id="SFLDS00028">
    <property type="entry name" value="Proline_Racemase"/>
    <property type="match status" value="1"/>
</dbReference>
<evidence type="ECO:0000256" key="2">
    <source>
        <dbReference type="ARBA" id="ARBA00023235"/>
    </source>
</evidence>
<proteinExistence type="inferred from homology"/>
<evidence type="ECO:0000313" key="6">
    <source>
        <dbReference type="Proteomes" id="UP000295131"/>
    </source>
</evidence>
<organism evidence="5 6">
    <name type="scientific">Pseudohoeflea suaedae</name>
    <dbReference type="NCBI Taxonomy" id="877384"/>
    <lineage>
        <taxon>Bacteria</taxon>
        <taxon>Pseudomonadati</taxon>
        <taxon>Pseudomonadota</taxon>
        <taxon>Alphaproteobacteria</taxon>
        <taxon>Hyphomicrobiales</taxon>
        <taxon>Rhizobiaceae</taxon>
        <taxon>Pseudohoeflea</taxon>
    </lineage>
</organism>
<dbReference type="OrthoDB" id="181267at2"/>
<evidence type="ECO:0000256" key="1">
    <source>
        <dbReference type="ARBA" id="ARBA00007529"/>
    </source>
</evidence>
<sequence>METLRVIDMHTGGEPLRIVTHGYPHVPGATILEKRAHVRDELDHLRRILMFEPRGHADMYGAILVEPSLPGADLAVLFMHNEGYSTMCGHAIIALGRFAVDRGMVSVDGDKARVNIECPCGMVVADVTIRDGRAAEVSFESVPSFLFEEGVRVDVPDYGEIVCDVAYGGAFYALAPARAFGLEFGRDPVADFIEAADRLSRAVRQAVPLTHPDAADLAFLYGSILTDGGAGDDTPSRNICVFADRQVDRSPTGSGVTARMATLHARGQVAAGEIRHFESIVGSRFTGMVATSTTAGEWSAVTVRVSGRAHYAGEASFVVEDDDLLGGGFLVR</sequence>
<gene>
    <name evidence="5" type="ORF">E2A64_02675</name>
</gene>
<dbReference type="PANTHER" id="PTHR33442:SF1">
    <property type="entry name" value="TRANS-3-HYDROXY-L-PROLINE DEHYDRATASE"/>
    <property type="match status" value="1"/>
</dbReference>
<evidence type="ECO:0000313" key="5">
    <source>
        <dbReference type="EMBL" id="TDH38050.1"/>
    </source>
</evidence>
<protein>
    <recommendedName>
        <fullName evidence="4">4-hydroxyproline epimerase</fullName>
        <ecNumber evidence="4">5.1.1.8</ecNumber>
    </recommendedName>
</protein>
<dbReference type="FunFam" id="3.10.310.10:FF:000003">
    <property type="entry name" value="Proline racemase"/>
    <property type="match status" value="1"/>
</dbReference>
<dbReference type="Pfam" id="PF05544">
    <property type="entry name" value="Pro_racemase"/>
    <property type="match status" value="1"/>
</dbReference>
<dbReference type="GO" id="GO:0016836">
    <property type="term" value="F:hydro-lyase activity"/>
    <property type="evidence" value="ECO:0007669"/>
    <property type="project" value="TreeGrafter"/>
</dbReference>